<dbReference type="EMBL" id="QGKV02001556">
    <property type="protein sequence ID" value="KAF3518361.1"/>
    <property type="molecule type" value="Genomic_DNA"/>
</dbReference>
<proteinExistence type="predicted"/>
<gene>
    <name evidence="1" type="ORF">DY000_02061132</name>
</gene>
<keyword evidence="2" id="KW-1185">Reference proteome</keyword>
<sequence length="118" mass="13343">MLVSFLVCGSAKLREELKRSKYIRCHQLACKSVTQVQHSLLEKIPPSSSSTTRWLLLQVTTHGWRHHSLQERVGHMLPCGLRKKPTRYLGPQLYADGKASRMLIDPPALVSGPLEFLP</sequence>
<evidence type="ECO:0000313" key="1">
    <source>
        <dbReference type="EMBL" id="KAF3518361.1"/>
    </source>
</evidence>
<evidence type="ECO:0000313" key="2">
    <source>
        <dbReference type="Proteomes" id="UP000266723"/>
    </source>
</evidence>
<dbReference type="Proteomes" id="UP000266723">
    <property type="component" value="Unassembled WGS sequence"/>
</dbReference>
<organism evidence="1 2">
    <name type="scientific">Brassica cretica</name>
    <name type="common">Mustard</name>
    <dbReference type="NCBI Taxonomy" id="69181"/>
    <lineage>
        <taxon>Eukaryota</taxon>
        <taxon>Viridiplantae</taxon>
        <taxon>Streptophyta</taxon>
        <taxon>Embryophyta</taxon>
        <taxon>Tracheophyta</taxon>
        <taxon>Spermatophyta</taxon>
        <taxon>Magnoliopsida</taxon>
        <taxon>eudicotyledons</taxon>
        <taxon>Gunneridae</taxon>
        <taxon>Pentapetalae</taxon>
        <taxon>rosids</taxon>
        <taxon>malvids</taxon>
        <taxon>Brassicales</taxon>
        <taxon>Brassicaceae</taxon>
        <taxon>Brassiceae</taxon>
        <taxon>Brassica</taxon>
    </lineage>
</organism>
<name>A0ABQ7AW87_BRACR</name>
<reference evidence="1 2" key="1">
    <citation type="journal article" date="2020" name="BMC Genomics">
        <title>Intraspecific diversification of the crop wild relative Brassica cretica Lam. using demographic model selection.</title>
        <authorList>
            <person name="Kioukis A."/>
            <person name="Michalopoulou V.A."/>
            <person name="Briers L."/>
            <person name="Pirintsos S."/>
            <person name="Studholme D.J."/>
            <person name="Pavlidis P."/>
            <person name="Sarris P.F."/>
        </authorList>
    </citation>
    <scope>NUCLEOTIDE SEQUENCE [LARGE SCALE GENOMIC DNA]</scope>
    <source>
        <strain evidence="2">cv. PFS-1207/04</strain>
    </source>
</reference>
<protein>
    <submittedName>
        <fullName evidence="1">Uncharacterized protein</fullName>
    </submittedName>
</protein>
<accession>A0ABQ7AW87</accession>
<comment type="caution">
    <text evidence="1">The sequence shown here is derived from an EMBL/GenBank/DDBJ whole genome shotgun (WGS) entry which is preliminary data.</text>
</comment>